<feature type="compositionally biased region" description="Acidic residues" evidence="14">
    <location>
        <begin position="1444"/>
        <end position="1463"/>
    </location>
</feature>
<dbReference type="Proteomes" id="UP001642720">
    <property type="component" value="Unassembled WGS sequence"/>
</dbReference>
<dbReference type="InterPro" id="IPR004589">
    <property type="entry name" value="DNA_helicase_ATP-dep_RecQ"/>
</dbReference>
<keyword evidence="19" id="KW-1185">Reference proteome</keyword>
<feature type="compositionally biased region" description="Gly residues" evidence="14">
    <location>
        <begin position="1661"/>
        <end position="1670"/>
    </location>
</feature>
<dbReference type="PROSITE" id="PS50967">
    <property type="entry name" value="HRDC"/>
    <property type="match status" value="1"/>
</dbReference>
<protein>
    <recommendedName>
        <fullName evidence="12">DNA 3'-5' helicase</fullName>
        <ecNumber evidence="12">5.6.2.4</ecNumber>
    </recommendedName>
</protein>
<dbReference type="SMART" id="SM00487">
    <property type="entry name" value="DEXDc"/>
    <property type="match status" value="1"/>
</dbReference>
<feature type="compositionally biased region" description="Polar residues" evidence="14">
    <location>
        <begin position="1398"/>
        <end position="1411"/>
    </location>
</feature>
<evidence type="ECO:0000256" key="13">
    <source>
        <dbReference type="SAM" id="Coils"/>
    </source>
</evidence>
<comment type="caution">
    <text evidence="18">The sequence shown here is derived from an EMBL/GenBank/DDBJ whole genome shotgun (WGS) entry which is preliminary data.</text>
</comment>
<dbReference type="InterPro" id="IPR010997">
    <property type="entry name" value="HRDC-like_sf"/>
</dbReference>
<accession>A0ABY2H9U6</accession>
<evidence type="ECO:0000256" key="12">
    <source>
        <dbReference type="ARBA" id="ARBA00034808"/>
    </source>
</evidence>
<sequence>MTRNNLSGHLSWLLKNAALSKPAARELPQASDSASFRVSQSQSASGRTAELSQATTVSAGGDRRTHQAHESWSSNGPPKREEVSLDTEVVAVEDDNMGRLDLSTGSKKPSLLSQNGRLATPSSESQFKQRLNETLKTSGAQSERVVSDIPKSNGPIATPGSAKPKQFVLSPAKPGPSRRSPSPGLDADFADFDVDDLEYMDLTRTTGASDESEEFGEDVKVWTEKDASWEAPLPKSKKRKSADAGDVDAGADTQFPDVYQILGTSPPVPTPGRHSVKKVSSAVRDPQTTGMPIVTKSSQSAKAGSSKLPLAGSSSPLGRLANRRSPSPIKRTPDNDYALTSSERRKKAKVSGQRSASSDPLDNHVHQTEHRRSDEYCIPDSDDEFVTPPSVPAAARKDQVKPFANLEEDDFIMDVEDLPTAPESRQKGSPPAPRRAQARDLEASHQSPSETQSIATADNVNEILHPQQPFMPSSQSSKLLSRIVSDSQLLAKRCDSLDEQIRQNDRDFMQAINDRLPKDKRDEIKAEKERLVRQQKATRDLDLSVKHYRTLHQQREAVAQKVARSYAEGINTDEEEARLDELTEHVETKERELSQMLAAAGLTEANLLQTLETPATGRRDDHIVVLGTQAGHGGMVNMSRSSRDVPLPLGGTQVVHQTQLPEPVRSQLWNEPIPAQRLTGGSGLLSQENQNSRSKPFPRESSRTNRLPDYASTSAPRSVPTLDHDVDAEEDFFSDIEDMEMQLLPKPVKKATPAEARNAPQRSRTQRAANEFSDFSDDADMLAFAQDYEVRQSAREPPLDTRRAFSETSGNAVPAPKQKQVSKRQPPPDPSQTRIPAELMRHPWSADVQKTLKDRFRMKGFRQNQLEAINATLAGEDAFVLMPTGGGKSLCYQLPAVVKSGKTRGVTIVVSPLLSLMQDQVDHMKALGIQAVAFNSECSPEYKRQVMSAFDERNPEHFIELLYVTPEMASKSPQFMNAMQNLYRNKKFARIVIDEAHCVSQWGHDFRPDYKTLGQLRAKFPQVPVMALTATATQNVIVDIKHNLRMKNCQVFSQSFNRPNLYYEVRPKGSNPAVTQQIAALIKAKYPNVTGIIYTISRKQAEDVAQKLSEQGITARHYHALITPSEKVEVQTAWQKGQIKVVVATIAFGMGIDKPDVRYVIHHGIPKSLEGYYQETGRAGRDGKPSDCILFYGKGDIRVLKKLILDGDGNNEQKERQMVMLNRVTAFCDNKADCRRTEVLRYFGEDFSPSQCNKTCDNCQAGLVFEQQDFSEYAIAAIRIVQQQHRLTANQCADILIGRKYPDNEMQNSDEYHGMARGMKKHEMVRVIDRLSAEKGFHEDNVVGNHGVAIQYLQIGPAANQFLTGRRKLMLTVQVSDNGDADQTKPRRTKATKKQKEPANNVQSTYVSSPVNARRRRATVVDSDDESNLPTTSHGYVNDGFVVSDEEMEDEGEEDMADEDEAFEPLPQHRPAKPTNSSISSKQTSRPEPIQGRQKLEDLPDIHQDVVDAFVQEARQLEEQIRNRLDMRRPMFTDAQLQEMAMNWTTSLDSMKRIPGIDVEKVQKFGKKLIPILERHQGYYREISAAESGGAGASASNLDQEIVDLISSDLEIDEDEEEAMGMEEDSHYFAPKQPANVQAFHDRLQSLNSQPSQSRGRSYSRGGGGGGGGGGRRRFSGGKKWSKKGASGGGSQRRGSGSGGRGGGGSGAGGGSSSRSGGGSSGGFKRDGKIVKKSGGGIGLMPL</sequence>
<dbReference type="Pfam" id="PF16124">
    <property type="entry name" value="RecQ_Zn_bind"/>
    <property type="match status" value="1"/>
</dbReference>
<evidence type="ECO:0000259" key="16">
    <source>
        <dbReference type="PROSITE" id="PS51192"/>
    </source>
</evidence>
<evidence type="ECO:0000256" key="14">
    <source>
        <dbReference type="SAM" id="MobiDB-lite"/>
    </source>
</evidence>
<feature type="compositionally biased region" description="Low complexity" evidence="14">
    <location>
        <begin position="175"/>
        <end position="187"/>
    </location>
</feature>
<dbReference type="InterPro" id="IPR001650">
    <property type="entry name" value="Helicase_C-like"/>
</dbReference>
<evidence type="ECO:0000313" key="19">
    <source>
        <dbReference type="Proteomes" id="UP001642720"/>
    </source>
</evidence>
<feature type="compositionally biased region" description="Basic and acidic residues" evidence="14">
    <location>
        <begin position="217"/>
        <end position="228"/>
    </location>
</feature>
<evidence type="ECO:0000313" key="18">
    <source>
        <dbReference type="EMBL" id="TFB05018.1"/>
    </source>
</evidence>
<name>A0ABY2H9U6_9HYPO</name>
<dbReference type="GeneID" id="300574441"/>
<feature type="compositionally biased region" description="Low complexity" evidence="14">
    <location>
        <begin position="296"/>
        <end position="307"/>
    </location>
</feature>
<feature type="compositionally biased region" description="Polar residues" evidence="14">
    <location>
        <begin position="684"/>
        <end position="694"/>
    </location>
</feature>
<dbReference type="CDD" id="cd18794">
    <property type="entry name" value="SF2_C_RecQ"/>
    <property type="match status" value="1"/>
</dbReference>
<comment type="catalytic activity">
    <reaction evidence="11">
        <text>Couples ATP hydrolysis with the unwinding of duplex DNA by translocating in the 3'-5' direction.</text>
        <dbReference type="EC" id="5.6.2.4"/>
    </reaction>
</comment>
<feature type="region of interest" description="Disordered" evidence="14">
    <location>
        <begin position="674"/>
        <end position="724"/>
    </location>
</feature>
<dbReference type="InterPro" id="IPR036390">
    <property type="entry name" value="WH_DNA-bd_sf"/>
</dbReference>
<feature type="coiled-coil region" evidence="13">
    <location>
        <begin position="572"/>
        <end position="599"/>
    </location>
</feature>
<evidence type="ECO:0000256" key="7">
    <source>
        <dbReference type="ARBA" id="ARBA00022840"/>
    </source>
</evidence>
<dbReference type="SUPFAM" id="SSF52540">
    <property type="entry name" value="P-loop containing nucleoside triphosphate hydrolases"/>
    <property type="match status" value="1"/>
</dbReference>
<feature type="compositionally biased region" description="Polar residues" evidence="14">
    <location>
        <begin position="30"/>
        <end position="58"/>
    </location>
</feature>
<feature type="compositionally biased region" description="Basic residues" evidence="14">
    <location>
        <begin position="1671"/>
        <end position="1683"/>
    </location>
</feature>
<feature type="region of interest" description="Disordered" evidence="14">
    <location>
        <begin position="1647"/>
        <end position="1743"/>
    </location>
</feature>
<comment type="similarity">
    <text evidence="3">Belongs to the helicase family. RecQ subfamily.</text>
</comment>
<dbReference type="GO" id="GO:0004386">
    <property type="term" value="F:helicase activity"/>
    <property type="evidence" value="ECO:0007669"/>
    <property type="project" value="UniProtKB-KW"/>
</dbReference>
<dbReference type="InterPro" id="IPR014001">
    <property type="entry name" value="Helicase_ATP-bd"/>
</dbReference>
<dbReference type="InterPro" id="IPR002464">
    <property type="entry name" value="DNA/RNA_helicase_DEAH_CS"/>
</dbReference>
<dbReference type="InterPro" id="IPR011545">
    <property type="entry name" value="DEAD/DEAH_box_helicase_dom"/>
</dbReference>
<keyword evidence="13" id="KW-0175">Coiled coil</keyword>
<dbReference type="PANTHER" id="PTHR13710:SF153">
    <property type="entry name" value="RECQ-LIKE DNA HELICASE BLM"/>
    <property type="match status" value="1"/>
</dbReference>
<evidence type="ECO:0000256" key="11">
    <source>
        <dbReference type="ARBA" id="ARBA00034617"/>
    </source>
</evidence>
<dbReference type="SUPFAM" id="SSF47819">
    <property type="entry name" value="HRDC-like"/>
    <property type="match status" value="1"/>
</dbReference>
<evidence type="ECO:0000256" key="6">
    <source>
        <dbReference type="ARBA" id="ARBA00022806"/>
    </source>
</evidence>
<feature type="compositionally biased region" description="Basic and acidic residues" evidence="14">
    <location>
        <begin position="361"/>
        <end position="375"/>
    </location>
</feature>
<evidence type="ECO:0000256" key="8">
    <source>
        <dbReference type="ARBA" id="ARBA00023125"/>
    </source>
</evidence>
<comment type="subcellular location">
    <subcellularLocation>
        <location evidence="2">Nucleus</location>
    </subcellularLocation>
</comment>
<dbReference type="PROSITE" id="PS51194">
    <property type="entry name" value="HELICASE_CTER"/>
    <property type="match status" value="1"/>
</dbReference>
<proteinExistence type="inferred from homology"/>
<feature type="domain" description="Helicase ATP-binding" evidence="16">
    <location>
        <begin position="869"/>
        <end position="1050"/>
    </location>
</feature>
<evidence type="ECO:0000256" key="4">
    <source>
        <dbReference type="ARBA" id="ARBA00022741"/>
    </source>
</evidence>
<dbReference type="EC" id="5.6.2.4" evidence="12"/>
<dbReference type="InterPro" id="IPR036388">
    <property type="entry name" value="WH-like_DNA-bd_sf"/>
</dbReference>
<evidence type="ECO:0000256" key="3">
    <source>
        <dbReference type="ARBA" id="ARBA00005446"/>
    </source>
</evidence>
<comment type="cofactor">
    <cofactor evidence="1">
        <name>Zn(2+)</name>
        <dbReference type="ChEBI" id="CHEBI:29105"/>
    </cofactor>
</comment>
<evidence type="ECO:0000256" key="10">
    <source>
        <dbReference type="ARBA" id="ARBA00023242"/>
    </source>
</evidence>
<feature type="compositionally biased region" description="Polar residues" evidence="14">
    <location>
        <begin position="444"/>
        <end position="459"/>
    </location>
</feature>
<feature type="domain" description="Helicase C-terminal" evidence="17">
    <location>
        <begin position="1081"/>
        <end position="1225"/>
    </location>
</feature>
<dbReference type="Pfam" id="PF00570">
    <property type="entry name" value="HRDC"/>
    <property type="match status" value="1"/>
</dbReference>
<dbReference type="InterPro" id="IPR002121">
    <property type="entry name" value="HRDC_dom"/>
</dbReference>
<feature type="compositionally biased region" description="Basic and acidic residues" evidence="14">
    <location>
        <begin position="790"/>
        <end position="805"/>
    </location>
</feature>
<feature type="region of interest" description="Disordered" evidence="14">
    <location>
        <begin position="1377"/>
        <end position="1491"/>
    </location>
</feature>
<feature type="compositionally biased region" description="Low complexity" evidence="14">
    <location>
        <begin position="466"/>
        <end position="477"/>
    </location>
</feature>
<feature type="compositionally biased region" description="Polar residues" evidence="14">
    <location>
        <begin position="1474"/>
        <end position="1486"/>
    </location>
</feature>
<evidence type="ECO:0000259" key="17">
    <source>
        <dbReference type="PROSITE" id="PS51194"/>
    </source>
</evidence>
<evidence type="ECO:0000256" key="9">
    <source>
        <dbReference type="ARBA" id="ARBA00023235"/>
    </source>
</evidence>
<dbReference type="NCBIfam" id="TIGR00614">
    <property type="entry name" value="recQ_fam"/>
    <property type="match status" value="1"/>
</dbReference>
<feature type="compositionally biased region" description="Polar residues" evidence="14">
    <location>
        <begin position="103"/>
        <end position="141"/>
    </location>
</feature>
<feature type="compositionally biased region" description="Gly residues" evidence="14">
    <location>
        <begin position="1734"/>
        <end position="1743"/>
    </location>
</feature>
<keyword evidence="5" id="KW-0378">Hydrolase</keyword>
<dbReference type="InterPro" id="IPR027417">
    <property type="entry name" value="P-loop_NTPase"/>
</dbReference>
<keyword evidence="8" id="KW-0238">DNA-binding</keyword>
<evidence type="ECO:0000256" key="1">
    <source>
        <dbReference type="ARBA" id="ARBA00001947"/>
    </source>
</evidence>
<evidence type="ECO:0000259" key="15">
    <source>
        <dbReference type="PROSITE" id="PS50967"/>
    </source>
</evidence>
<dbReference type="InterPro" id="IPR032284">
    <property type="entry name" value="RecQ_Zn-bd"/>
</dbReference>
<keyword evidence="7" id="KW-0067">ATP-binding</keyword>
<dbReference type="Pfam" id="PF00271">
    <property type="entry name" value="Helicase_C"/>
    <property type="match status" value="1"/>
</dbReference>
<gene>
    <name evidence="18" type="ORF">CCMA1212_002611</name>
</gene>
<feature type="region of interest" description="Disordered" evidence="14">
    <location>
        <begin position="22"/>
        <end position="189"/>
    </location>
</feature>
<dbReference type="CDD" id="cd17920">
    <property type="entry name" value="DEXHc_RecQ"/>
    <property type="match status" value="1"/>
</dbReference>
<dbReference type="Gene3D" id="1.10.150.80">
    <property type="entry name" value="HRDC domain"/>
    <property type="match status" value="1"/>
</dbReference>
<keyword evidence="9" id="KW-0413">Isomerase</keyword>
<feature type="region of interest" description="Disordered" evidence="14">
    <location>
        <begin position="203"/>
        <end position="478"/>
    </location>
</feature>
<dbReference type="PANTHER" id="PTHR13710">
    <property type="entry name" value="DNA HELICASE RECQ FAMILY MEMBER"/>
    <property type="match status" value="1"/>
</dbReference>
<dbReference type="Gene3D" id="1.10.10.10">
    <property type="entry name" value="Winged helix-like DNA-binding domain superfamily/Winged helix DNA-binding domain"/>
    <property type="match status" value="1"/>
</dbReference>
<dbReference type="SMART" id="SM00956">
    <property type="entry name" value="RQC"/>
    <property type="match status" value="1"/>
</dbReference>
<dbReference type="PROSITE" id="PS00690">
    <property type="entry name" value="DEAH_ATP_HELICASE"/>
    <property type="match status" value="1"/>
</dbReference>
<dbReference type="Pfam" id="PF00270">
    <property type="entry name" value="DEAD"/>
    <property type="match status" value="1"/>
</dbReference>
<dbReference type="RefSeq" id="XP_073561219.1">
    <property type="nucleotide sequence ID" value="XM_073699991.1"/>
</dbReference>
<feature type="compositionally biased region" description="Acidic residues" evidence="14">
    <location>
        <begin position="406"/>
        <end position="417"/>
    </location>
</feature>
<evidence type="ECO:0000256" key="5">
    <source>
        <dbReference type="ARBA" id="ARBA00022801"/>
    </source>
</evidence>
<feature type="region of interest" description="Disordered" evidence="14">
    <location>
        <begin position="790"/>
        <end position="836"/>
    </location>
</feature>
<dbReference type="PROSITE" id="PS51192">
    <property type="entry name" value="HELICASE_ATP_BIND_1"/>
    <property type="match status" value="1"/>
</dbReference>
<keyword evidence="6 18" id="KW-0347">Helicase</keyword>
<keyword evidence="4" id="KW-0547">Nucleotide-binding</keyword>
<organism evidence="18 19">
    <name type="scientific">Trichoderma ghanense</name>
    <dbReference type="NCBI Taxonomy" id="65468"/>
    <lineage>
        <taxon>Eukaryota</taxon>
        <taxon>Fungi</taxon>
        <taxon>Dikarya</taxon>
        <taxon>Ascomycota</taxon>
        <taxon>Pezizomycotina</taxon>
        <taxon>Sordariomycetes</taxon>
        <taxon>Hypocreomycetidae</taxon>
        <taxon>Hypocreales</taxon>
        <taxon>Hypocreaceae</taxon>
        <taxon>Trichoderma</taxon>
    </lineage>
</organism>
<evidence type="ECO:0000256" key="2">
    <source>
        <dbReference type="ARBA" id="ARBA00004123"/>
    </source>
</evidence>
<feature type="region of interest" description="Disordered" evidence="14">
    <location>
        <begin position="747"/>
        <end position="769"/>
    </location>
</feature>
<dbReference type="Pfam" id="PF09382">
    <property type="entry name" value="RQC"/>
    <property type="match status" value="1"/>
</dbReference>
<feature type="compositionally biased region" description="Gly residues" evidence="14">
    <location>
        <begin position="1686"/>
        <end position="1722"/>
    </location>
</feature>
<dbReference type="Gene3D" id="3.40.50.300">
    <property type="entry name" value="P-loop containing nucleotide triphosphate hydrolases"/>
    <property type="match status" value="2"/>
</dbReference>
<reference evidence="18 19" key="1">
    <citation type="submission" date="2018-01" db="EMBL/GenBank/DDBJ databases">
        <title>Genome characterization of the sugarcane-associated fungus Trichoderma ghanense CCMA-1212 and their application in lignocelulose bioconversion.</title>
        <authorList>
            <person name="Steindorff A.S."/>
            <person name="Mendes T.D."/>
            <person name="Vilela E.S.D."/>
            <person name="Rodrigues D.S."/>
            <person name="Formighieri E.F."/>
            <person name="Melo I.S."/>
            <person name="Favaro L.C.L."/>
        </authorList>
    </citation>
    <scope>NUCLEOTIDE SEQUENCE [LARGE SCALE GENOMIC DNA]</scope>
    <source>
        <strain evidence="18 19">CCMA-1212</strain>
    </source>
</reference>
<dbReference type="InterPro" id="IPR018982">
    <property type="entry name" value="RQC_domain"/>
</dbReference>
<feature type="domain" description="HRDC" evidence="15">
    <location>
        <begin position="1501"/>
        <end position="1583"/>
    </location>
</feature>
<dbReference type="SMART" id="SM00490">
    <property type="entry name" value="HELICc"/>
    <property type="match status" value="1"/>
</dbReference>
<dbReference type="InterPro" id="IPR044876">
    <property type="entry name" value="HRDC_dom_sf"/>
</dbReference>
<keyword evidence="10" id="KW-0539">Nucleus</keyword>
<dbReference type="EMBL" id="PPTA01000003">
    <property type="protein sequence ID" value="TFB05018.1"/>
    <property type="molecule type" value="Genomic_DNA"/>
</dbReference>
<dbReference type="SUPFAM" id="SSF46785">
    <property type="entry name" value="Winged helix' DNA-binding domain"/>
    <property type="match status" value="1"/>
</dbReference>